<dbReference type="InterPro" id="IPR052514">
    <property type="entry name" value="SAM-dependent_MTase"/>
</dbReference>
<dbReference type="SUPFAM" id="SSF53335">
    <property type="entry name" value="S-adenosyl-L-methionine-dependent methyltransferases"/>
    <property type="match status" value="1"/>
</dbReference>
<dbReference type="PANTHER" id="PTHR34203:SF15">
    <property type="entry name" value="SLL1173 PROTEIN"/>
    <property type="match status" value="1"/>
</dbReference>
<dbReference type="Gene3D" id="3.40.50.150">
    <property type="entry name" value="Vaccinia Virus protein VP39"/>
    <property type="match status" value="1"/>
</dbReference>
<gene>
    <name evidence="1" type="ORF">CPEL01642_LOCUS21889</name>
</gene>
<dbReference type="NCBIfam" id="TIGR01444">
    <property type="entry name" value="fkbM_fam"/>
    <property type="match status" value="1"/>
</dbReference>
<dbReference type="InterPro" id="IPR006342">
    <property type="entry name" value="FkbM_mtfrase"/>
</dbReference>
<dbReference type="EMBL" id="HBEY01045676">
    <property type="protein sequence ID" value="CAD8618508.1"/>
    <property type="molecule type" value="Transcribed_RNA"/>
</dbReference>
<dbReference type="InterPro" id="IPR029063">
    <property type="entry name" value="SAM-dependent_MTases_sf"/>
</dbReference>
<proteinExistence type="predicted"/>
<dbReference type="PANTHER" id="PTHR34203">
    <property type="entry name" value="METHYLTRANSFERASE, FKBM FAMILY PROTEIN"/>
    <property type="match status" value="1"/>
</dbReference>
<protein>
    <recommendedName>
        <fullName evidence="2">tRNA(Phe) (4-demethylwyosine(37)-C(7)) aminocarboxypropyltransferase</fullName>
    </recommendedName>
</protein>
<dbReference type="AlphaFoldDB" id="A0A7S0Q9V7"/>
<sequence length="371" mass="40660">MVTASLSVKPPRAYLSPGFNVANATASPWDKFCAGVWEPYTFELLDSLLSSQQNAVFLDVGAYVGPLSLYAASLNATVFAVEADVDNFGSLLANVGVNAAELRDRISTHLLAVSDVSAMVRMSKPDTRTSAVSTASGSPCAVSILESTRSAGADVEDTPRSSGASRQWWTVPSVAFPEYLRQLLQTSGSGGSFSRTRPFVISMDIEGAEVEALQSAFAMLSATAPSSRPPLILEMHPGFFSHEGAARARYVAATCRVLALYRKLYFLGRDHQPRCEEQRTNDERYECHWPAVLAEFESVHHLATFMMDTTQDAFMLHAVHSTDQHRRPLTHTEFKAPVPALSIGEAHRIELEERHGLHLRTLYGARLVDTR</sequence>
<accession>A0A7S0Q9V7</accession>
<name>A0A7S0Q9V7_9EUKA</name>
<evidence type="ECO:0000313" key="1">
    <source>
        <dbReference type="EMBL" id="CAD8618508.1"/>
    </source>
</evidence>
<reference evidence="1" key="1">
    <citation type="submission" date="2021-01" db="EMBL/GenBank/DDBJ databases">
        <authorList>
            <person name="Corre E."/>
            <person name="Pelletier E."/>
            <person name="Niang G."/>
            <person name="Scheremetjew M."/>
            <person name="Finn R."/>
            <person name="Kale V."/>
            <person name="Holt S."/>
            <person name="Cochrane G."/>
            <person name="Meng A."/>
            <person name="Brown T."/>
            <person name="Cohen L."/>
        </authorList>
    </citation>
    <scope>NUCLEOTIDE SEQUENCE</scope>
    <source>
        <strain evidence="1">PLY182g</strain>
    </source>
</reference>
<organism evidence="1">
    <name type="scientific">Coccolithus braarudii</name>
    <dbReference type="NCBI Taxonomy" id="221442"/>
    <lineage>
        <taxon>Eukaryota</taxon>
        <taxon>Haptista</taxon>
        <taxon>Haptophyta</taxon>
        <taxon>Prymnesiophyceae</taxon>
        <taxon>Coccolithales</taxon>
        <taxon>Coccolithaceae</taxon>
        <taxon>Coccolithus</taxon>
    </lineage>
</organism>
<evidence type="ECO:0008006" key="2">
    <source>
        <dbReference type="Google" id="ProtNLM"/>
    </source>
</evidence>